<accession>A0A975H236</accession>
<gene>
    <name evidence="1" type="ORF">J1M35_11525</name>
</gene>
<organism evidence="1 2">
    <name type="scientific">Ottowia testudinis</name>
    <dbReference type="NCBI Taxonomy" id="2816950"/>
    <lineage>
        <taxon>Bacteria</taxon>
        <taxon>Pseudomonadati</taxon>
        <taxon>Pseudomonadota</taxon>
        <taxon>Betaproteobacteria</taxon>
        <taxon>Burkholderiales</taxon>
        <taxon>Comamonadaceae</taxon>
        <taxon>Ottowia</taxon>
    </lineage>
</organism>
<evidence type="ECO:0000313" key="1">
    <source>
        <dbReference type="EMBL" id="QTD43786.1"/>
    </source>
</evidence>
<evidence type="ECO:0000313" key="2">
    <source>
        <dbReference type="Proteomes" id="UP000663903"/>
    </source>
</evidence>
<sequence>MDDDTPPRTAPRFVPTLTEVVGAAHPAAARAAPASASGAAAPPTAPIGAAAVAHIADAMLQRLGPGLERQIAEAVGRVLHEQMLGFNPRVQKAVAEVVRDAVAKALTQDAHGTDPGGNP</sequence>
<reference evidence="1" key="1">
    <citation type="submission" date="2021-03" db="EMBL/GenBank/DDBJ databases">
        <title>Ottowia sp. 27C isolated from the cloaca of a Giant Asian pond turtle (Heosemys grandis).</title>
        <authorList>
            <person name="Spergser J."/>
            <person name="Busse H.-J."/>
        </authorList>
    </citation>
    <scope>NUCLEOTIDE SEQUENCE</scope>
    <source>
        <strain evidence="1">27C</strain>
    </source>
</reference>
<keyword evidence="2" id="KW-1185">Reference proteome</keyword>
<dbReference type="EMBL" id="CP071796">
    <property type="protein sequence ID" value="QTD43786.1"/>
    <property type="molecule type" value="Genomic_DNA"/>
</dbReference>
<name>A0A975H236_9BURK</name>
<protein>
    <submittedName>
        <fullName evidence="1">Uncharacterized protein</fullName>
    </submittedName>
</protein>
<dbReference type="KEGG" id="otd:J1M35_11525"/>
<dbReference type="AlphaFoldDB" id="A0A975H236"/>
<dbReference type="Proteomes" id="UP000663903">
    <property type="component" value="Chromosome"/>
</dbReference>
<dbReference type="RefSeq" id="WP_208007195.1">
    <property type="nucleotide sequence ID" value="NZ_CP071796.1"/>
</dbReference>
<proteinExistence type="predicted"/>